<dbReference type="Gene3D" id="2.30.30.40">
    <property type="entry name" value="SH3 Domains"/>
    <property type="match status" value="1"/>
</dbReference>
<dbReference type="AlphaFoldDB" id="A0A6I0F744"/>
<feature type="domain" description="CheW-like" evidence="5">
    <location>
        <begin position="8"/>
        <end position="148"/>
    </location>
</feature>
<evidence type="ECO:0000313" key="6">
    <source>
        <dbReference type="EMBL" id="KAB3535859.1"/>
    </source>
</evidence>
<evidence type="ECO:0000256" key="1">
    <source>
        <dbReference type="ARBA" id="ARBA00004496"/>
    </source>
</evidence>
<dbReference type="FunFam" id="2.40.50.180:FF:000002">
    <property type="entry name" value="Chemotaxis protein CheW"/>
    <property type="match status" value="1"/>
</dbReference>
<keyword evidence="3" id="KW-0963">Cytoplasm</keyword>
<organism evidence="6 7">
    <name type="scientific">Alkaliphilus pronyensis</name>
    <dbReference type="NCBI Taxonomy" id="1482732"/>
    <lineage>
        <taxon>Bacteria</taxon>
        <taxon>Bacillati</taxon>
        <taxon>Bacillota</taxon>
        <taxon>Clostridia</taxon>
        <taxon>Peptostreptococcales</taxon>
        <taxon>Natronincolaceae</taxon>
        <taxon>Alkaliphilus</taxon>
    </lineage>
</organism>
<reference evidence="6 7" key="1">
    <citation type="submission" date="2019-10" db="EMBL/GenBank/DDBJ databases">
        <title>Alkaliphilus serpentinus sp. nov. and Alkaliphilus pronyensis sp. nov., two novel anaerobic alkaliphilic species isolated from the serpentinized-hosted hydrothermal field of the Prony Bay (New Caledonia).</title>
        <authorList>
            <person name="Postec A."/>
        </authorList>
    </citation>
    <scope>NUCLEOTIDE SEQUENCE [LARGE SCALE GENOMIC DNA]</scope>
    <source>
        <strain evidence="6 7">LacV</strain>
    </source>
</reference>
<dbReference type="InterPro" id="IPR036061">
    <property type="entry name" value="CheW-like_dom_sf"/>
</dbReference>
<dbReference type="GO" id="GO:0006935">
    <property type="term" value="P:chemotaxis"/>
    <property type="evidence" value="ECO:0007669"/>
    <property type="project" value="UniProtKB-KW"/>
</dbReference>
<dbReference type="Pfam" id="PF01584">
    <property type="entry name" value="CheW"/>
    <property type="match status" value="1"/>
</dbReference>
<comment type="caution">
    <text evidence="6">The sequence shown here is derived from an EMBL/GenBank/DDBJ whole genome shotgun (WGS) entry which is preliminary data.</text>
</comment>
<evidence type="ECO:0000313" key="7">
    <source>
        <dbReference type="Proteomes" id="UP000432715"/>
    </source>
</evidence>
<dbReference type="PANTHER" id="PTHR22617">
    <property type="entry name" value="CHEMOTAXIS SENSOR HISTIDINE KINASE-RELATED"/>
    <property type="match status" value="1"/>
</dbReference>
<dbReference type="PROSITE" id="PS50851">
    <property type="entry name" value="CHEW"/>
    <property type="match status" value="1"/>
</dbReference>
<dbReference type="SUPFAM" id="SSF50341">
    <property type="entry name" value="CheW-like"/>
    <property type="match status" value="1"/>
</dbReference>
<dbReference type="GO" id="GO:0005829">
    <property type="term" value="C:cytosol"/>
    <property type="evidence" value="ECO:0007669"/>
    <property type="project" value="TreeGrafter"/>
</dbReference>
<evidence type="ECO:0000259" key="5">
    <source>
        <dbReference type="PROSITE" id="PS50851"/>
    </source>
</evidence>
<dbReference type="CDD" id="cd00732">
    <property type="entry name" value="CheW"/>
    <property type="match status" value="1"/>
</dbReference>
<dbReference type="SMART" id="SM00260">
    <property type="entry name" value="CheW"/>
    <property type="match status" value="1"/>
</dbReference>
<dbReference type="OrthoDB" id="9794382at2"/>
<name>A0A6I0F744_9FIRM</name>
<evidence type="ECO:0000256" key="2">
    <source>
        <dbReference type="ARBA" id="ARBA00021483"/>
    </source>
</evidence>
<dbReference type="GO" id="GO:0007165">
    <property type="term" value="P:signal transduction"/>
    <property type="evidence" value="ECO:0007669"/>
    <property type="project" value="InterPro"/>
</dbReference>
<dbReference type="InterPro" id="IPR002545">
    <property type="entry name" value="CheW-lke_dom"/>
</dbReference>
<dbReference type="Proteomes" id="UP000432715">
    <property type="component" value="Unassembled WGS sequence"/>
</dbReference>
<gene>
    <name evidence="6" type="ORF">F8154_04910</name>
</gene>
<dbReference type="PANTHER" id="PTHR22617:SF23">
    <property type="entry name" value="CHEMOTAXIS PROTEIN CHEW"/>
    <property type="match status" value="1"/>
</dbReference>
<protein>
    <recommendedName>
        <fullName evidence="2">Chemotaxis protein CheW</fullName>
    </recommendedName>
</protein>
<keyword evidence="4" id="KW-0145">Chemotaxis</keyword>
<comment type="subcellular location">
    <subcellularLocation>
        <location evidence="1">Cytoplasm</location>
    </subcellularLocation>
</comment>
<evidence type="ECO:0000256" key="3">
    <source>
        <dbReference type="ARBA" id="ARBA00022490"/>
    </source>
</evidence>
<keyword evidence="7" id="KW-1185">Reference proteome</keyword>
<dbReference type="RefSeq" id="WP_151860486.1">
    <property type="nucleotide sequence ID" value="NZ_WBZC01000014.1"/>
</dbReference>
<accession>A0A6I0F744</accession>
<dbReference type="Gene3D" id="2.40.50.180">
    <property type="entry name" value="CheA-289, Domain 4"/>
    <property type="match status" value="1"/>
</dbReference>
<dbReference type="InterPro" id="IPR039315">
    <property type="entry name" value="CheW"/>
</dbReference>
<sequence length="149" mass="16863">MNTNTEKNNQYVIFKLNSENYGIPISYVETIEKVSEVTRVPNAPHYVKGVINLRGEVVPVVDLVKRFKFNESPITPETRIIILSVEEIMLGILVDSSSEVLTIDKDTIDNTSNFVNTFEDDYISGIGKVEDRMIIIVDILKILDIDLSE</sequence>
<evidence type="ECO:0000256" key="4">
    <source>
        <dbReference type="ARBA" id="ARBA00022500"/>
    </source>
</evidence>
<dbReference type="EMBL" id="WBZC01000014">
    <property type="protein sequence ID" value="KAB3535859.1"/>
    <property type="molecule type" value="Genomic_DNA"/>
</dbReference>
<proteinExistence type="predicted"/>